<organism evidence="3 4">
    <name type="scientific">Lymnaea stagnalis</name>
    <name type="common">Great pond snail</name>
    <name type="synonym">Helix stagnalis</name>
    <dbReference type="NCBI Taxonomy" id="6523"/>
    <lineage>
        <taxon>Eukaryota</taxon>
        <taxon>Metazoa</taxon>
        <taxon>Spiralia</taxon>
        <taxon>Lophotrochozoa</taxon>
        <taxon>Mollusca</taxon>
        <taxon>Gastropoda</taxon>
        <taxon>Heterobranchia</taxon>
        <taxon>Euthyneura</taxon>
        <taxon>Panpulmonata</taxon>
        <taxon>Hygrophila</taxon>
        <taxon>Lymnaeoidea</taxon>
        <taxon>Lymnaeidae</taxon>
        <taxon>Lymnaea</taxon>
    </lineage>
</organism>
<dbReference type="InterPro" id="IPR031569">
    <property type="entry name" value="ApeC"/>
</dbReference>
<proteinExistence type="predicted"/>
<dbReference type="Proteomes" id="UP001497497">
    <property type="component" value="Unassembled WGS sequence"/>
</dbReference>
<feature type="non-terminal residue" evidence="3">
    <location>
        <position position="432"/>
    </location>
</feature>
<name>A0AAV2H506_LYMST</name>
<dbReference type="PANTHER" id="PTHR19324">
    <property type="entry name" value="PERFORIN-LIKE PROTEIN 1"/>
    <property type="match status" value="1"/>
</dbReference>
<protein>
    <recommendedName>
        <fullName evidence="2">Apextrin C-terminal domain-containing protein</fullName>
    </recommendedName>
</protein>
<evidence type="ECO:0000313" key="3">
    <source>
        <dbReference type="EMBL" id="CAL1527314.1"/>
    </source>
</evidence>
<evidence type="ECO:0000259" key="2">
    <source>
        <dbReference type="Pfam" id="PF16977"/>
    </source>
</evidence>
<feature type="compositionally biased region" description="Polar residues" evidence="1">
    <location>
        <begin position="1"/>
        <end position="28"/>
    </location>
</feature>
<feature type="region of interest" description="Disordered" evidence="1">
    <location>
        <begin position="1"/>
        <end position="48"/>
    </location>
</feature>
<feature type="non-terminal residue" evidence="3">
    <location>
        <position position="1"/>
    </location>
</feature>
<dbReference type="Pfam" id="PF16977">
    <property type="entry name" value="ApeC"/>
    <property type="match status" value="1"/>
</dbReference>
<feature type="domain" description="Apextrin C-terminal" evidence="2">
    <location>
        <begin position="230"/>
        <end position="428"/>
    </location>
</feature>
<dbReference type="PANTHER" id="PTHR19324:SF33">
    <property type="entry name" value="MUCIN-5AC"/>
    <property type="match status" value="1"/>
</dbReference>
<accession>A0AAV2H506</accession>
<evidence type="ECO:0000313" key="4">
    <source>
        <dbReference type="Proteomes" id="UP001497497"/>
    </source>
</evidence>
<reference evidence="3 4" key="1">
    <citation type="submission" date="2024-04" db="EMBL/GenBank/DDBJ databases">
        <authorList>
            <consortium name="Genoscope - CEA"/>
            <person name="William W."/>
        </authorList>
    </citation>
    <scope>NUCLEOTIDE SEQUENCE [LARGE SCALE GENOMIC DNA]</scope>
</reference>
<comment type="caution">
    <text evidence="3">The sequence shown here is derived from an EMBL/GenBank/DDBJ whole genome shotgun (WGS) entry which is preliminary data.</text>
</comment>
<gene>
    <name evidence="3" type="ORF">GSLYS_00001491001</name>
</gene>
<sequence length="432" mass="49119">LSSNWPTRSRSDSNGRVSSDNQELTENNNRAKRSPEGDVVPDPPSPIETGVFLTSSHRAFVPSLTEKINLTCHVDFNTVPNNTWRYLEKIVIKHQDSNHDYQPLASIDFMDNIRQSAKGAQVTGSIKGLNNSHLTIFYKHAESLQQGDYKCLVQGYQDDYNAPWLTGYSKEITLQEKEPDIETLVKEIRTDKDSIKDNRQNMAKLDGWLEKFNSYIEFLNSKADLYLEHWPDGVYSLLQTNSGCSPDMPREWNVMDVYIYTKTGRMNTDNVPAHFSGERVYDASSSYIRESFCQHEVIGHYPWPAGDYCIHPLNTMSDCPENFERGTITLFWAVTADSLNSELDMDAVPVTETIDTENKVGELTVEFCCRNDSLFNTSIALPTQSPFYLYQGQSQNCQSVKGMKYVVEEIRYDTADKGLDTSDGKTPRHALN</sequence>
<dbReference type="AlphaFoldDB" id="A0AAV2H506"/>
<dbReference type="EMBL" id="CAXITT010000015">
    <property type="protein sequence ID" value="CAL1527314.1"/>
    <property type="molecule type" value="Genomic_DNA"/>
</dbReference>
<keyword evidence="4" id="KW-1185">Reference proteome</keyword>
<evidence type="ECO:0000256" key="1">
    <source>
        <dbReference type="SAM" id="MobiDB-lite"/>
    </source>
</evidence>